<comment type="caution">
    <text evidence="1">The sequence shown here is derived from an EMBL/GenBank/DDBJ whole genome shotgun (WGS) entry which is preliminary data.</text>
</comment>
<name>A0AAE3R1W1_9BACT</name>
<keyword evidence="2" id="KW-1185">Reference proteome</keyword>
<sequence length="61" mass="6919">MSLYLSMEQNKIKLLTADNLTIIEVIFDPIYPLPALYTVVVAREDNDYVLNEAGMIIFIGI</sequence>
<evidence type="ECO:0000313" key="2">
    <source>
        <dbReference type="Proteomes" id="UP001232063"/>
    </source>
</evidence>
<accession>A0AAE3R1W1</accession>
<evidence type="ECO:0000313" key="1">
    <source>
        <dbReference type="EMBL" id="MDJ1502214.1"/>
    </source>
</evidence>
<dbReference type="EMBL" id="JASJOU010000005">
    <property type="protein sequence ID" value="MDJ1502214.1"/>
    <property type="molecule type" value="Genomic_DNA"/>
</dbReference>
<dbReference type="Proteomes" id="UP001232063">
    <property type="component" value="Unassembled WGS sequence"/>
</dbReference>
<dbReference type="AlphaFoldDB" id="A0AAE3R1W1"/>
<protein>
    <submittedName>
        <fullName evidence="1">Uncharacterized protein</fullName>
    </submittedName>
</protein>
<organism evidence="1 2">
    <name type="scientific">Xanthocytophaga agilis</name>
    <dbReference type="NCBI Taxonomy" id="3048010"/>
    <lineage>
        <taxon>Bacteria</taxon>
        <taxon>Pseudomonadati</taxon>
        <taxon>Bacteroidota</taxon>
        <taxon>Cytophagia</taxon>
        <taxon>Cytophagales</taxon>
        <taxon>Rhodocytophagaceae</taxon>
        <taxon>Xanthocytophaga</taxon>
    </lineage>
</organism>
<proteinExistence type="predicted"/>
<gene>
    <name evidence="1" type="ORF">QNI22_16225</name>
</gene>
<reference evidence="1" key="1">
    <citation type="submission" date="2023-05" db="EMBL/GenBank/DDBJ databases">
        <authorList>
            <person name="Zhang X."/>
        </authorList>
    </citation>
    <scope>NUCLEOTIDE SEQUENCE</scope>
    <source>
        <strain evidence="1">BD1B2-1</strain>
    </source>
</reference>